<comment type="caution">
    <text evidence="1">The sequence shown here is derived from an EMBL/GenBank/DDBJ whole genome shotgun (WGS) entry which is preliminary data.</text>
</comment>
<dbReference type="Proteomes" id="UP001281761">
    <property type="component" value="Unassembled WGS sequence"/>
</dbReference>
<reference evidence="1 2" key="1">
    <citation type="journal article" date="2022" name="bioRxiv">
        <title>Genomics of Preaxostyla Flagellates Illuminates Evolutionary Transitions and the Path Towards Mitochondrial Loss.</title>
        <authorList>
            <person name="Novak L.V.F."/>
            <person name="Treitli S.C."/>
            <person name="Pyrih J."/>
            <person name="Halakuc P."/>
            <person name="Pipaliya S.V."/>
            <person name="Vacek V."/>
            <person name="Brzon O."/>
            <person name="Soukal P."/>
            <person name="Eme L."/>
            <person name="Dacks J.B."/>
            <person name="Karnkowska A."/>
            <person name="Elias M."/>
            <person name="Hampl V."/>
        </authorList>
    </citation>
    <scope>NUCLEOTIDE SEQUENCE [LARGE SCALE GENOMIC DNA]</scope>
    <source>
        <strain evidence="1">NAU3</strain>
        <tissue evidence="1">Gut</tissue>
    </source>
</reference>
<dbReference type="EMBL" id="JARBJD010000034">
    <property type="protein sequence ID" value="KAK2958951.1"/>
    <property type="molecule type" value="Genomic_DNA"/>
</dbReference>
<organism evidence="1 2">
    <name type="scientific">Blattamonas nauphoetae</name>
    <dbReference type="NCBI Taxonomy" id="2049346"/>
    <lineage>
        <taxon>Eukaryota</taxon>
        <taxon>Metamonada</taxon>
        <taxon>Preaxostyla</taxon>
        <taxon>Oxymonadida</taxon>
        <taxon>Blattamonas</taxon>
    </lineage>
</organism>
<proteinExistence type="predicted"/>
<keyword evidence="2" id="KW-1185">Reference proteome</keyword>
<name>A0ABQ9Y5D6_9EUKA</name>
<evidence type="ECO:0000313" key="2">
    <source>
        <dbReference type="Proteomes" id="UP001281761"/>
    </source>
</evidence>
<sequence>MKKWKEQDPEVAQSGKKMIQALISEGFEDTLEQKFIRNFVDIENYYIIKTCLSISRLLGSNVECPEW</sequence>
<protein>
    <submittedName>
        <fullName evidence="1">Uncharacterized protein</fullName>
    </submittedName>
</protein>
<evidence type="ECO:0000313" key="1">
    <source>
        <dbReference type="EMBL" id="KAK2958951.1"/>
    </source>
</evidence>
<accession>A0ABQ9Y5D6</accession>
<gene>
    <name evidence="1" type="ORF">BLNAU_6200</name>
</gene>